<keyword evidence="3" id="KW-1185">Reference proteome</keyword>
<dbReference type="PANTHER" id="PTHR31969">
    <property type="entry name" value="GEM-LIKE PROTEIN 2"/>
    <property type="match status" value="1"/>
</dbReference>
<dbReference type="Proteomes" id="UP000026961">
    <property type="component" value="Chromosome 4"/>
</dbReference>
<protein>
    <submittedName>
        <fullName evidence="2">Uncharacterized protein</fullName>
    </submittedName>
</protein>
<evidence type="ECO:0000313" key="3">
    <source>
        <dbReference type="Proteomes" id="UP000026961"/>
    </source>
</evidence>
<reference evidence="2" key="1">
    <citation type="submission" date="2015-04" db="UniProtKB">
        <authorList>
            <consortium name="EnsemblPlants"/>
        </authorList>
    </citation>
    <scope>IDENTIFICATION</scope>
</reference>
<feature type="compositionally biased region" description="Basic and acidic residues" evidence="1">
    <location>
        <begin position="68"/>
        <end position="77"/>
    </location>
</feature>
<dbReference type="STRING" id="40148.A0A0D9ZQ31"/>
<name>A0A0D9ZQ31_9ORYZ</name>
<dbReference type="InterPro" id="IPR037848">
    <property type="entry name" value="GEM-like"/>
</dbReference>
<proteinExistence type="predicted"/>
<dbReference type="Gramene" id="OGLUM04G23740.1">
    <property type="protein sequence ID" value="OGLUM04G23740.1"/>
    <property type="gene ID" value="OGLUM04G23740"/>
</dbReference>
<dbReference type="EnsemblPlants" id="OGLUM04G23740.1">
    <property type="protein sequence ID" value="OGLUM04G23740.1"/>
    <property type="gene ID" value="OGLUM04G23740"/>
</dbReference>
<dbReference type="AlphaFoldDB" id="A0A0D9ZQ31"/>
<evidence type="ECO:0000313" key="2">
    <source>
        <dbReference type="EnsemblPlants" id="OGLUM04G23740.1"/>
    </source>
</evidence>
<dbReference type="HOGENOM" id="CLU_1279403_0_0_1"/>
<reference evidence="2" key="2">
    <citation type="submission" date="2018-05" db="EMBL/GenBank/DDBJ databases">
        <title>OgluRS3 (Oryza glumaepatula Reference Sequence Version 3).</title>
        <authorList>
            <person name="Zhang J."/>
            <person name="Kudrna D."/>
            <person name="Lee S."/>
            <person name="Talag J."/>
            <person name="Welchert J."/>
            <person name="Wing R.A."/>
        </authorList>
    </citation>
    <scope>NUCLEOTIDE SEQUENCE [LARGE SCALE GENOMIC DNA]</scope>
</reference>
<sequence>MWVCRPVGGARRERRAVPRRRPAAAAVGMHGGSPVERRRRLVFRRRSLLYVHDGDVEELAAEADGDGDGGHDGDGDGGHGPVRNLTAMANVATLFRHAMIRGCSAMNSPESEETCEEENEPRLNMAMPWPASERMEMDFMRLISHLRTAPSIGEAAVGRVAQGTKVLAEGGHDRIFRYVFSAPPDEQLRRSYACYLSTSAGPRLFLIRRAAARHVG</sequence>
<evidence type="ECO:0000256" key="1">
    <source>
        <dbReference type="SAM" id="MobiDB-lite"/>
    </source>
</evidence>
<accession>A0A0D9ZQ31</accession>
<organism evidence="2">
    <name type="scientific">Oryza glumipatula</name>
    <dbReference type="NCBI Taxonomy" id="40148"/>
    <lineage>
        <taxon>Eukaryota</taxon>
        <taxon>Viridiplantae</taxon>
        <taxon>Streptophyta</taxon>
        <taxon>Embryophyta</taxon>
        <taxon>Tracheophyta</taxon>
        <taxon>Spermatophyta</taxon>
        <taxon>Magnoliopsida</taxon>
        <taxon>Liliopsida</taxon>
        <taxon>Poales</taxon>
        <taxon>Poaceae</taxon>
        <taxon>BOP clade</taxon>
        <taxon>Oryzoideae</taxon>
        <taxon>Oryzeae</taxon>
        <taxon>Oryzinae</taxon>
        <taxon>Oryza</taxon>
    </lineage>
</organism>
<feature type="region of interest" description="Disordered" evidence="1">
    <location>
        <begin position="61"/>
        <end position="82"/>
    </location>
</feature>